<protein>
    <recommendedName>
        <fullName evidence="4">LOB domain-containing protein</fullName>
    </recommendedName>
</protein>
<gene>
    <name evidence="5" type="ORF">BDA96_10G043900</name>
</gene>
<name>A0A921TZP3_SORBI</name>
<feature type="compositionally biased region" description="Polar residues" evidence="3">
    <location>
        <begin position="240"/>
        <end position="254"/>
    </location>
</feature>
<feature type="compositionally biased region" description="Low complexity" evidence="3">
    <location>
        <begin position="56"/>
        <end position="77"/>
    </location>
</feature>
<comment type="caution">
    <text evidence="5">The sequence shown here is derived from an EMBL/GenBank/DDBJ whole genome shotgun (WGS) entry which is preliminary data.</text>
</comment>
<evidence type="ECO:0000256" key="3">
    <source>
        <dbReference type="SAM" id="MobiDB-lite"/>
    </source>
</evidence>
<feature type="coiled-coil region" evidence="2">
    <location>
        <begin position="153"/>
        <end position="180"/>
    </location>
</feature>
<dbReference type="AlphaFoldDB" id="A0A921TZP3"/>
<dbReference type="PANTHER" id="PTHR31301">
    <property type="entry name" value="LOB DOMAIN-CONTAINING PROTEIN 4-RELATED"/>
    <property type="match status" value="1"/>
</dbReference>
<dbReference type="KEGG" id="sbi:8071309"/>
<comment type="similarity">
    <text evidence="1">Belongs to the LOB domain-containing protein family.</text>
</comment>
<dbReference type="InterPro" id="IPR004883">
    <property type="entry name" value="LOB"/>
</dbReference>
<dbReference type="PROSITE" id="PS50891">
    <property type="entry name" value="LOB"/>
    <property type="match status" value="1"/>
</dbReference>
<feature type="domain" description="LOB" evidence="4">
    <location>
        <begin position="73"/>
        <end position="174"/>
    </location>
</feature>
<proteinExistence type="inferred from homology"/>
<feature type="region of interest" description="Disordered" evidence="3">
    <location>
        <begin position="202"/>
        <end position="254"/>
    </location>
</feature>
<dbReference type="PANTHER" id="PTHR31301:SF191">
    <property type="entry name" value="LOB DOMAIN-CONTAINING PROTEIN"/>
    <property type="match status" value="1"/>
</dbReference>
<evidence type="ECO:0000256" key="2">
    <source>
        <dbReference type="SAM" id="Coils"/>
    </source>
</evidence>
<dbReference type="Pfam" id="PF03195">
    <property type="entry name" value="LOB"/>
    <property type="match status" value="1"/>
</dbReference>
<keyword evidence="2" id="KW-0175">Coiled coil</keyword>
<sequence length="254" mass="27206">MPTPPAAQDAPTWSSSSGGATSSGSASPSYSSDPSSPPTLVPTSSSAPASSPPHAAPSSDSRGTSAPSPSPSPSCAACRHQRRKCPPHCLLKHHFVADEPDRFRNALRMFGVKNLQRMLQKVPPPRRDVCVQTIVYESNLRAADPVRGCCGVIQDLENQLMDTAVELEVLRRRLESYRRMARGSHSQSQPPNPLAIQQQLMARTSHDTQTQGPSGVGVPPAANELTATLPQLPAMEMEPQLSQVPQPRLSTMPP</sequence>
<reference evidence="5" key="1">
    <citation type="journal article" date="2019" name="BMC Genomics">
        <title>A new reference genome for Sorghum bicolor reveals high levels of sequence similarity between sweet and grain genotypes: implications for the genetics of sugar metabolism.</title>
        <authorList>
            <person name="Cooper E.A."/>
            <person name="Brenton Z.W."/>
            <person name="Flinn B.S."/>
            <person name="Jenkins J."/>
            <person name="Shu S."/>
            <person name="Flowers D."/>
            <person name="Luo F."/>
            <person name="Wang Y."/>
            <person name="Xia P."/>
            <person name="Barry K."/>
            <person name="Daum C."/>
            <person name="Lipzen A."/>
            <person name="Yoshinaga Y."/>
            <person name="Schmutz J."/>
            <person name="Saski C."/>
            <person name="Vermerris W."/>
            <person name="Kresovich S."/>
        </authorList>
    </citation>
    <scope>NUCLEOTIDE SEQUENCE</scope>
</reference>
<organism evidence="5 6">
    <name type="scientific">Sorghum bicolor</name>
    <name type="common">Sorghum</name>
    <name type="synonym">Sorghum vulgare</name>
    <dbReference type="NCBI Taxonomy" id="4558"/>
    <lineage>
        <taxon>Eukaryota</taxon>
        <taxon>Viridiplantae</taxon>
        <taxon>Streptophyta</taxon>
        <taxon>Embryophyta</taxon>
        <taxon>Tracheophyta</taxon>
        <taxon>Spermatophyta</taxon>
        <taxon>Magnoliopsida</taxon>
        <taxon>Liliopsida</taxon>
        <taxon>Poales</taxon>
        <taxon>Poaceae</taxon>
        <taxon>PACMAD clade</taxon>
        <taxon>Panicoideae</taxon>
        <taxon>Andropogonodae</taxon>
        <taxon>Andropogoneae</taxon>
        <taxon>Sorghinae</taxon>
        <taxon>Sorghum</taxon>
    </lineage>
</organism>
<accession>A0A921TZP3</accession>
<dbReference type="EMBL" id="CM027689">
    <property type="protein sequence ID" value="KAG0512784.1"/>
    <property type="molecule type" value="Genomic_DNA"/>
</dbReference>
<dbReference type="Proteomes" id="UP000807115">
    <property type="component" value="Chromosome 10"/>
</dbReference>
<feature type="compositionally biased region" description="Polar residues" evidence="3">
    <location>
        <begin position="202"/>
        <end position="213"/>
    </location>
</feature>
<feature type="compositionally biased region" description="Low complexity" evidence="3">
    <location>
        <begin position="10"/>
        <end position="34"/>
    </location>
</feature>
<reference evidence="5" key="2">
    <citation type="submission" date="2020-10" db="EMBL/GenBank/DDBJ databases">
        <authorList>
            <person name="Cooper E.A."/>
            <person name="Brenton Z.W."/>
            <person name="Flinn B.S."/>
            <person name="Jenkins J."/>
            <person name="Shu S."/>
            <person name="Flowers D."/>
            <person name="Luo F."/>
            <person name="Wang Y."/>
            <person name="Xia P."/>
            <person name="Barry K."/>
            <person name="Daum C."/>
            <person name="Lipzen A."/>
            <person name="Yoshinaga Y."/>
            <person name="Schmutz J."/>
            <person name="Saski C."/>
            <person name="Vermerris W."/>
            <person name="Kresovich S."/>
        </authorList>
    </citation>
    <scope>NUCLEOTIDE SEQUENCE</scope>
</reference>
<evidence type="ECO:0000313" key="6">
    <source>
        <dbReference type="Proteomes" id="UP000807115"/>
    </source>
</evidence>
<evidence type="ECO:0000259" key="4">
    <source>
        <dbReference type="PROSITE" id="PS50891"/>
    </source>
</evidence>
<evidence type="ECO:0000313" key="5">
    <source>
        <dbReference type="EMBL" id="KAG0512784.1"/>
    </source>
</evidence>
<evidence type="ECO:0000256" key="1">
    <source>
        <dbReference type="ARBA" id="ARBA00005474"/>
    </source>
</evidence>
<feature type="region of interest" description="Disordered" evidence="3">
    <location>
        <begin position="1"/>
        <end position="77"/>
    </location>
</feature>
<dbReference type="OrthoDB" id="1893065at2759"/>